<feature type="chain" id="PRO_5014184027" evidence="1">
    <location>
        <begin position="17"/>
        <end position="120"/>
    </location>
</feature>
<name>A0A2I3SIX1_PANTR</name>
<keyword evidence="3" id="KW-1185">Reference proteome</keyword>
<sequence length="120" mass="13182">MVFLLPILVMAPKIEADVSWSARSPSTLPSGSLWRKVRDPRTINMCTVPLLGLSPALPKWPGHLMAELQGPWLSLAHCPSPSGHAQVQFEPPLQFLVWASWCWVAPGSHTACTRPPDPLL</sequence>
<reference evidence="2 3" key="1">
    <citation type="journal article" date="2005" name="Nature">
        <title>Initial sequence of the chimpanzee genome and comparison with the human genome.</title>
        <authorList>
            <consortium name="Chimpanzee sequencing and analysis consortium"/>
        </authorList>
    </citation>
    <scope>NUCLEOTIDE SEQUENCE [LARGE SCALE GENOMIC DNA]</scope>
</reference>
<dbReference type="GeneTree" id="ENSGT00910000147013"/>
<reference evidence="2" key="3">
    <citation type="submission" date="2025-09" db="UniProtKB">
        <authorList>
            <consortium name="Ensembl"/>
        </authorList>
    </citation>
    <scope>IDENTIFICATION</scope>
</reference>
<dbReference type="Ensembl" id="ENSPTRT00000078947.1">
    <property type="protein sequence ID" value="ENSPTRP00000076952.1"/>
    <property type="gene ID" value="ENSPTRG00000047348.1"/>
</dbReference>
<dbReference type="OMA" id="GSHTACT"/>
<dbReference type="AlphaFoldDB" id="A0A2I3SIX1"/>
<dbReference type="InParanoid" id="A0A2I3SIX1"/>
<dbReference type="EMBL" id="AACZ04026156">
    <property type="status" value="NOT_ANNOTATED_CDS"/>
    <property type="molecule type" value="Genomic_DNA"/>
</dbReference>
<keyword evidence="1" id="KW-0732">Signal</keyword>
<proteinExistence type="predicted"/>
<feature type="signal peptide" evidence="1">
    <location>
        <begin position="1"/>
        <end position="16"/>
    </location>
</feature>
<organism evidence="2 3">
    <name type="scientific">Pan troglodytes</name>
    <name type="common">Chimpanzee</name>
    <dbReference type="NCBI Taxonomy" id="9598"/>
    <lineage>
        <taxon>Eukaryota</taxon>
        <taxon>Metazoa</taxon>
        <taxon>Chordata</taxon>
        <taxon>Craniata</taxon>
        <taxon>Vertebrata</taxon>
        <taxon>Euteleostomi</taxon>
        <taxon>Mammalia</taxon>
        <taxon>Eutheria</taxon>
        <taxon>Euarchontoglires</taxon>
        <taxon>Primates</taxon>
        <taxon>Haplorrhini</taxon>
        <taxon>Catarrhini</taxon>
        <taxon>Hominidae</taxon>
        <taxon>Pan</taxon>
    </lineage>
</organism>
<dbReference type="Bgee" id="ENSPTRG00000047348">
    <property type="expression patterns" value="Expressed in fibroblast and 8 other cell types or tissues"/>
</dbReference>
<dbReference type="Proteomes" id="UP000002277">
    <property type="component" value="Chromosome 15"/>
</dbReference>
<accession>A0A2I3SIX1</accession>
<evidence type="ECO:0000256" key="1">
    <source>
        <dbReference type="SAM" id="SignalP"/>
    </source>
</evidence>
<protein>
    <submittedName>
        <fullName evidence="2">Uncharacterized protein</fullName>
    </submittedName>
</protein>
<reference evidence="2" key="2">
    <citation type="submission" date="2025-08" db="UniProtKB">
        <authorList>
            <consortium name="Ensembl"/>
        </authorList>
    </citation>
    <scope>IDENTIFICATION</scope>
</reference>
<evidence type="ECO:0000313" key="3">
    <source>
        <dbReference type="Proteomes" id="UP000002277"/>
    </source>
</evidence>
<evidence type="ECO:0000313" key="2">
    <source>
        <dbReference type="Ensembl" id="ENSPTRP00000076952.1"/>
    </source>
</evidence>